<dbReference type="FunFam" id="1.10.10.10:FF:000018">
    <property type="entry name" value="DNA-binding response regulator ResD"/>
    <property type="match status" value="1"/>
</dbReference>
<dbReference type="InterPro" id="IPR039420">
    <property type="entry name" value="WalR-like"/>
</dbReference>
<keyword evidence="2 8" id="KW-0597">Phosphoprotein</keyword>
<reference evidence="13" key="1">
    <citation type="submission" date="2016-11" db="EMBL/GenBank/DDBJ databases">
        <authorList>
            <person name="Varghese N."/>
            <person name="Submissions S."/>
        </authorList>
    </citation>
    <scope>NUCLEOTIDE SEQUENCE [LARGE SCALE GENOMIC DNA]</scope>
    <source>
        <strain evidence="13">DSM 2635</strain>
    </source>
</reference>
<dbReference type="SUPFAM" id="SSF52172">
    <property type="entry name" value="CheY-like"/>
    <property type="match status" value="1"/>
</dbReference>
<evidence type="ECO:0000313" key="12">
    <source>
        <dbReference type="EMBL" id="SHG48943.1"/>
    </source>
</evidence>
<dbReference type="InterPro" id="IPR001789">
    <property type="entry name" value="Sig_transdc_resp-reg_receiver"/>
</dbReference>
<dbReference type="Pfam" id="PF00486">
    <property type="entry name" value="Trans_reg_C"/>
    <property type="match status" value="1"/>
</dbReference>
<evidence type="ECO:0000256" key="8">
    <source>
        <dbReference type="PROSITE-ProRule" id="PRU00169"/>
    </source>
</evidence>
<feature type="modified residue" description="4-aspartylphosphate" evidence="8">
    <location>
        <position position="54"/>
    </location>
</feature>
<keyword evidence="13" id="KW-1185">Reference proteome</keyword>
<evidence type="ECO:0000313" key="13">
    <source>
        <dbReference type="Proteomes" id="UP000243255"/>
    </source>
</evidence>
<comment type="function">
    <text evidence="7">May play the central regulatory role in sporulation. It may be an element of the effector pathway responsible for the activation of sporulation genes in response to nutritional stress. Spo0A may act in concert with spo0H (a sigma factor) to control the expression of some genes that are critical to the sporulation process.</text>
</comment>
<accession>A0A1M5K9T3</accession>
<dbReference type="PANTHER" id="PTHR48111">
    <property type="entry name" value="REGULATOR OF RPOS"/>
    <property type="match status" value="1"/>
</dbReference>
<dbReference type="Gene3D" id="1.10.10.10">
    <property type="entry name" value="Winged helix-like DNA-binding domain superfamily/Winged helix DNA-binding domain"/>
    <property type="match status" value="1"/>
</dbReference>
<evidence type="ECO:0000259" key="10">
    <source>
        <dbReference type="PROSITE" id="PS50110"/>
    </source>
</evidence>
<dbReference type="PANTHER" id="PTHR48111:SF73">
    <property type="entry name" value="ALKALINE PHOSPHATASE SYNTHESIS TRANSCRIPTIONAL REGULATORY PROTEIN PHOP"/>
    <property type="match status" value="1"/>
</dbReference>
<dbReference type="SMART" id="SM00862">
    <property type="entry name" value="Trans_reg_C"/>
    <property type="match status" value="1"/>
</dbReference>
<dbReference type="Proteomes" id="UP000243255">
    <property type="component" value="Unassembled WGS sequence"/>
</dbReference>
<protein>
    <recommendedName>
        <fullName evidence="1">Stage 0 sporulation protein A homolog</fullName>
    </recommendedName>
</protein>
<sequence>MKNISILIVEDEVNINEIVKNYLDKEGYTTHQSFDGKSALENFDKYNPDIVMLDIMLPDILGTDICKEIRKKSNVYIVMLTAKTDENSIIEGLGIGADEYITKPFSAKELVARINSISRRIEKAPEQSDNILTFNNNDLVIDTNTYEVKKGGALLNLTATEYKILLTMIKYPNKVFTREELIFIVLGYDYDGMDRAIDTHIKNLRQKIEDDHKNPTYLVTVYGIGYKFCGGKSK</sequence>
<dbReference type="PROSITE" id="PS51755">
    <property type="entry name" value="OMPR_PHOB"/>
    <property type="match status" value="1"/>
</dbReference>
<evidence type="ECO:0000259" key="11">
    <source>
        <dbReference type="PROSITE" id="PS51755"/>
    </source>
</evidence>
<gene>
    <name evidence="12" type="ORF">SAMN04488530_102163</name>
</gene>
<dbReference type="InterPro" id="IPR011006">
    <property type="entry name" value="CheY-like_superfamily"/>
</dbReference>
<evidence type="ECO:0000256" key="2">
    <source>
        <dbReference type="ARBA" id="ARBA00022553"/>
    </source>
</evidence>
<evidence type="ECO:0000256" key="3">
    <source>
        <dbReference type="ARBA" id="ARBA00023012"/>
    </source>
</evidence>
<dbReference type="GO" id="GO:0006355">
    <property type="term" value="P:regulation of DNA-templated transcription"/>
    <property type="evidence" value="ECO:0007669"/>
    <property type="project" value="InterPro"/>
</dbReference>
<organism evidence="12 13">
    <name type="scientific">Asaccharospora irregularis DSM 2635</name>
    <dbReference type="NCBI Taxonomy" id="1121321"/>
    <lineage>
        <taxon>Bacteria</taxon>
        <taxon>Bacillati</taxon>
        <taxon>Bacillota</taxon>
        <taxon>Clostridia</taxon>
        <taxon>Peptostreptococcales</taxon>
        <taxon>Peptostreptococcaceae</taxon>
        <taxon>Asaccharospora</taxon>
    </lineage>
</organism>
<evidence type="ECO:0000256" key="6">
    <source>
        <dbReference type="ARBA" id="ARBA00023163"/>
    </source>
</evidence>
<dbReference type="AlphaFoldDB" id="A0A1M5K9T3"/>
<proteinExistence type="predicted"/>
<dbReference type="InterPro" id="IPR036388">
    <property type="entry name" value="WH-like_DNA-bd_sf"/>
</dbReference>
<evidence type="ECO:0000256" key="7">
    <source>
        <dbReference type="ARBA" id="ARBA00024867"/>
    </source>
</evidence>
<dbReference type="STRING" id="1121321.SAMN04488530_102163"/>
<dbReference type="RefSeq" id="WP_073123646.1">
    <property type="nucleotide sequence ID" value="NZ_BAABCH010000028.1"/>
</dbReference>
<keyword evidence="4" id="KW-0805">Transcription regulation</keyword>
<feature type="DNA-binding region" description="OmpR/PhoB-type" evidence="9">
    <location>
        <begin position="129"/>
        <end position="230"/>
    </location>
</feature>
<feature type="domain" description="OmpR/PhoB-type" evidence="11">
    <location>
        <begin position="129"/>
        <end position="230"/>
    </location>
</feature>
<evidence type="ECO:0000256" key="4">
    <source>
        <dbReference type="ARBA" id="ARBA00023015"/>
    </source>
</evidence>
<dbReference type="GO" id="GO:0000976">
    <property type="term" value="F:transcription cis-regulatory region binding"/>
    <property type="evidence" value="ECO:0007669"/>
    <property type="project" value="TreeGrafter"/>
</dbReference>
<dbReference type="GO" id="GO:0005829">
    <property type="term" value="C:cytosol"/>
    <property type="evidence" value="ECO:0007669"/>
    <property type="project" value="TreeGrafter"/>
</dbReference>
<dbReference type="SMART" id="SM00448">
    <property type="entry name" value="REC"/>
    <property type="match status" value="1"/>
</dbReference>
<name>A0A1M5K9T3_9FIRM</name>
<dbReference type="OrthoDB" id="9802426at2"/>
<dbReference type="Pfam" id="PF00072">
    <property type="entry name" value="Response_reg"/>
    <property type="match status" value="1"/>
</dbReference>
<keyword evidence="6" id="KW-0804">Transcription</keyword>
<keyword evidence="3" id="KW-0902">Two-component regulatory system</keyword>
<evidence type="ECO:0000256" key="5">
    <source>
        <dbReference type="ARBA" id="ARBA00023125"/>
    </source>
</evidence>
<dbReference type="InterPro" id="IPR001867">
    <property type="entry name" value="OmpR/PhoB-type_DNA-bd"/>
</dbReference>
<dbReference type="CDD" id="cd00383">
    <property type="entry name" value="trans_reg_C"/>
    <property type="match status" value="1"/>
</dbReference>
<dbReference type="CDD" id="cd17574">
    <property type="entry name" value="REC_OmpR"/>
    <property type="match status" value="1"/>
</dbReference>
<dbReference type="FunFam" id="3.40.50.2300:FF:000001">
    <property type="entry name" value="DNA-binding response regulator PhoB"/>
    <property type="match status" value="1"/>
</dbReference>
<dbReference type="GO" id="GO:0032993">
    <property type="term" value="C:protein-DNA complex"/>
    <property type="evidence" value="ECO:0007669"/>
    <property type="project" value="TreeGrafter"/>
</dbReference>
<dbReference type="EMBL" id="FQWX01000002">
    <property type="protein sequence ID" value="SHG48943.1"/>
    <property type="molecule type" value="Genomic_DNA"/>
</dbReference>
<dbReference type="GO" id="GO:0000156">
    <property type="term" value="F:phosphorelay response regulator activity"/>
    <property type="evidence" value="ECO:0007669"/>
    <property type="project" value="TreeGrafter"/>
</dbReference>
<feature type="domain" description="Response regulatory" evidence="10">
    <location>
        <begin position="5"/>
        <end position="118"/>
    </location>
</feature>
<dbReference type="PROSITE" id="PS50110">
    <property type="entry name" value="RESPONSE_REGULATORY"/>
    <property type="match status" value="1"/>
</dbReference>
<evidence type="ECO:0000256" key="1">
    <source>
        <dbReference type="ARBA" id="ARBA00018672"/>
    </source>
</evidence>
<keyword evidence="5 9" id="KW-0238">DNA-binding</keyword>
<dbReference type="Gene3D" id="6.10.250.690">
    <property type="match status" value="1"/>
</dbReference>
<dbReference type="InterPro" id="IPR016032">
    <property type="entry name" value="Sig_transdc_resp-reg_C-effctor"/>
</dbReference>
<evidence type="ECO:0000256" key="9">
    <source>
        <dbReference type="PROSITE-ProRule" id="PRU01091"/>
    </source>
</evidence>
<dbReference type="Gene3D" id="3.40.50.2300">
    <property type="match status" value="1"/>
</dbReference>
<dbReference type="SUPFAM" id="SSF46894">
    <property type="entry name" value="C-terminal effector domain of the bipartite response regulators"/>
    <property type="match status" value="1"/>
</dbReference>